<sequence length="66" mass="7957">MTELLYSPSLFIYREHIFFEHIYSSRFEQAILVESVRYFDNETVAYALNDMIKMKKPSKLKQLEGF</sequence>
<dbReference type="Proteomes" id="UP000184287">
    <property type="component" value="Unassembled WGS sequence"/>
</dbReference>
<dbReference type="EMBL" id="FQUQ01000001">
    <property type="protein sequence ID" value="SHE46603.1"/>
    <property type="molecule type" value="Genomic_DNA"/>
</dbReference>
<accession>A0A1M4TQ77</accession>
<gene>
    <name evidence="1" type="ORF">SAMN04488522_101277</name>
</gene>
<name>A0A1M4TQ77_9SPHI</name>
<organism evidence="1 2">
    <name type="scientific">Pedobacter caeni</name>
    <dbReference type="NCBI Taxonomy" id="288992"/>
    <lineage>
        <taxon>Bacteria</taxon>
        <taxon>Pseudomonadati</taxon>
        <taxon>Bacteroidota</taxon>
        <taxon>Sphingobacteriia</taxon>
        <taxon>Sphingobacteriales</taxon>
        <taxon>Sphingobacteriaceae</taxon>
        <taxon>Pedobacter</taxon>
    </lineage>
</organism>
<evidence type="ECO:0000313" key="2">
    <source>
        <dbReference type="Proteomes" id="UP000184287"/>
    </source>
</evidence>
<reference evidence="2" key="1">
    <citation type="submission" date="2016-11" db="EMBL/GenBank/DDBJ databases">
        <authorList>
            <person name="Varghese N."/>
            <person name="Submissions S."/>
        </authorList>
    </citation>
    <scope>NUCLEOTIDE SEQUENCE [LARGE SCALE GENOMIC DNA]</scope>
    <source>
        <strain evidence="2">DSM 16990</strain>
    </source>
</reference>
<protein>
    <submittedName>
        <fullName evidence="1">Uncharacterized protein</fullName>
    </submittedName>
</protein>
<proteinExistence type="predicted"/>
<evidence type="ECO:0000313" key="1">
    <source>
        <dbReference type="EMBL" id="SHE46603.1"/>
    </source>
</evidence>
<dbReference type="AlphaFoldDB" id="A0A1M4TQ77"/>
<keyword evidence="2" id="KW-1185">Reference proteome</keyword>